<comment type="caution">
    <text evidence="3">The sequence shown here is derived from an EMBL/GenBank/DDBJ whole genome shotgun (WGS) entry which is preliminary data.</text>
</comment>
<accession>A0ABP8FVJ1</accession>
<sequence>MEELNSNTGHLAQSAVAGNSSYSTDIRAINEMIERESAFIDLLKMEMDKVIVGQRYMVERLLIGLLADGHILLEGVPGLAKTLAINTLSKAIQADFSRIQFTPDLLPADLVGTMIYNQKKEEFIIRKGPVFSNFVLADEINRAPAKVQSALLEAMQERQVTIGDNTFPLPTPFLVLATQNPIEQEGTYPLPEAQVDRFMLKVVIGYPNKEDEKKIVRANISPGGMLKPNPIIKPDEIIRARKVVREVYMDEKIEQYIIDIVFATRYPDQYKLANYKNLISFGASPRASINLALASKAYAFIKRRGYVIPEDVRAVCHDVLRHRIGLSYEAEAENMTSEDIITGILNAVEVP</sequence>
<dbReference type="Proteomes" id="UP001500582">
    <property type="component" value="Unassembled WGS sequence"/>
</dbReference>
<keyword evidence="4" id="KW-1185">Reference proteome</keyword>
<dbReference type="PANTHER" id="PTHR42759:SF1">
    <property type="entry name" value="MAGNESIUM-CHELATASE SUBUNIT CHLD"/>
    <property type="match status" value="1"/>
</dbReference>
<evidence type="ECO:0000259" key="2">
    <source>
        <dbReference type="Pfam" id="PF17863"/>
    </source>
</evidence>
<dbReference type="InterPro" id="IPR050764">
    <property type="entry name" value="CbbQ/NirQ/NorQ/GpvN"/>
</dbReference>
<protein>
    <submittedName>
        <fullName evidence="3">MoxR family ATPase</fullName>
    </submittedName>
</protein>
<dbReference type="SUPFAM" id="SSF52540">
    <property type="entry name" value="P-loop containing nucleoside triphosphate hydrolases"/>
    <property type="match status" value="1"/>
</dbReference>
<dbReference type="InterPro" id="IPR027417">
    <property type="entry name" value="P-loop_NTPase"/>
</dbReference>
<gene>
    <name evidence="3" type="ORF">GCM10023149_06900</name>
</gene>
<organism evidence="3 4">
    <name type="scientific">Mucilaginibacter gynuensis</name>
    <dbReference type="NCBI Taxonomy" id="1302236"/>
    <lineage>
        <taxon>Bacteria</taxon>
        <taxon>Pseudomonadati</taxon>
        <taxon>Bacteroidota</taxon>
        <taxon>Sphingobacteriia</taxon>
        <taxon>Sphingobacteriales</taxon>
        <taxon>Sphingobacteriaceae</taxon>
        <taxon>Mucilaginibacter</taxon>
    </lineage>
</organism>
<dbReference type="PANTHER" id="PTHR42759">
    <property type="entry name" value="MOXR FAMILY PROTEIN"/>
    <property type="match status" value="1"/>
</dbReference>
<proteinExistence type="predicted"/>
<evidence type="ECO:0000259" key="1">
    <source>
        <dbReference type="Pfam" id="PF07726"/>
    </source>
</evidence>
<reference evidence="4" key="1">
    <citation type="journal article" date="2019" name="Int. J. Syst. Evol. Microbiol.">
        <title>The Global Catalogue of Microorganisms (GCM) 10K type strain sequencing project: providing services to taxonomists for standard genome sequencing and annotation.</title>
        <authorList>
            <consortium name="The Broad Institute Genomics Platform"/>
            <consortium name="The Broad Institute Genome Sequencing Center for Infectious Disease"/>
            <person name="Wu L."/>
            <person name="Ma J."/>
        </authorList>
    </citation>
    <scope>NUCLEOTIDE SEQUENCE [LARGE SCALE GENOMIC DNA]</scope>
    <source>
        <strain evidence="4">JCM 17705</strain>
    </source>
</reference>
<dbReference type="InterPro" id="IPR011703">
    <property type="entry name" value="ATPase_AAA-3"/>
</dbReference>
<feature type="domain" description="ChlI/MoxR AAA lid" evidence="2">
    <location>
        <begin position="278"/>
        <end position="342"/>
    </location>
</feature>
<dbReference type="EMBL" id="BAABFT010000002">
    <property type="protein sequence ID" value="GAA4311825.1"/>
    <property type="molecule type" value="Genomic_DNA"/>
</dbReference>
<dbReference type="Gene3D" id="1.10.8.80">
    <property type="entry name" value="Magnesium chelatase subunit I, C-Terminal domain"/>
    <property type="match status" value="1"/>
</dbReference>
<dbReference type="Pfam" id="PF07726">
    <property type="entry name" value="AAA_3"/>
    <property type="match status" value="1"/>
</dbReference>
<dbReference type="PIRSF" id="PIRSF002849">
    <property type="entry name" value="AAA_ATPase_chaperone_MoxR_prd"/>
    <property type="match status" value="1"/>
</dbReference>
<feature type="domain" description="ATPase AAA-3" evidence="1">
    <location>
        <begin position="70"/>
        <end position="200"/>
    </location>
</feature>
<dbReference type="InterPro" id="IPR041628">
    <property type="entry name" value="ChlI/MoxR_AAA_lid"/>
</dbReference>
<dbReference type="Pfam" id="PF17863">
    <property type="entry name" value="AAA_lid_2"/>
    <property type="match status" value="1"/>
</dbReference>
<dbReference type="RefSeq" id="WP_425562919.1">
    <property type="nucleotide sequence ID" value="NZ_BAABFT010000002.1"/>
</dbReference>
<evidence type="ECO:0000313" key="4">
    <source>
        <dbReference type="Proteomes" id="UP001500582"/>
    </source>
</evidence>
<evidence type="ECO:0000313" key="3">
    <source>
        <dbReference type="EMBL" id="GAA4311825.1"/>
    </source>
</evidence>
<dbReference type="Gene3D" id="3.40.50.300">
    <property type="entry name" value="P-loop containing nucleotide triphosphate hydrolases"/>
    <property type="match status" value="1"/>
</dbReference>
<name>A0ABP8FVJ1_9SPHI</name>